<proteinExistence type="predicted"/>
<evidence type="ECO:0000256" key="1">
    <source>
        <dbReference type="SAM" id="MobiDB-lite"/>
    </source>
</evidence>
<feature type="region of interest" description="Disordered" evidence="1">
    <location>
        <begin position="1"/>
        <end position="75"/>
    </location>
</feature>
<organism evidence="2 3">
    <name type="scientific">Lepidopterella palustris CBS 459.81</name>
    <dbReference type="NCBI Taxonomy" id="1314670"/>
    <lineage>
        <taxon>Eukaryota</taxon>
        <taxon>Fungi</taxon>
        <taxon>Dikarya</taxon>
        <taxon>Ascomycota</taxon>
        <taxon>Pezizomycotina</taxon>
        <taxon>Dothideomycetes</taxon>
        <taxon>Pleosporomycetidae</taxon>
        <taxon>Mytilinidiales</taxon>
        <taxon>Argynnaceae</taxon>
        <taxon>Lepidopterella</taxon>
    </lineage>
</organism>
<dbReference type="OrthoDB" id="10431176at2759"/>
<feature type="compositionally biased region" description="Basic and acidic residues" evidence="1">
    <location>
        <begin position="146"/>
        <end position="160"/>
    </location>
</feature>
<accession>A0A8E2EIH6</accession>
<feature type="compositionally biased region" description="Polar residues" evidence="1">
    <location>
        <begin position="1"/>
        <end position="13"/>
    </location>
</feature>
<reference evidence="2 3" key="1">
    <citation type="journal article" date="2016" name="Nat. Commun.">
        <title>Ectomycorrhizal ecology is imprinted in the genome of the dominant symbiotic fungus Cenococcum geophilum.</title>
        <authorList>
            <consortium name="DOE Joint Genome Institute"/>
            <person name="Peter M."/>
            <person name="Kohler A."/>
            <person name="Ohm R.A."/>
            <person name="Kuo A."/>
            <person name="Krutzmann J."/>
            <person name="Morin E."/>
            <person name="Arend M."/>
            <person name="Barry K.W."/>
            <person name="Binder M."/>
            <person name="Choi C."/>
            <person name="Clum A."/>
            <person name="Copeland A."/>
            <person name="Grisel N."/>
            <person name="Haridas S."/>
            <person name="Kipfer T."/>
            <person name="LaButti K."/>
            <person name="Lindquist E."/>
            <person name="Lipzen A."/>
            <person name="Maire R."/>
            <person name="Meier B."/>
            <person name="Mihaltcheva S."/>
            <person name="Molinier V."/>
            <person name="Murat C."/>
            <person name="Poggeler S."/>
            <person name="Quandt C.A."/>
            <person name="Sperisen C."/>
            <person name="Tritt A."/>
            <person name="Tisserant E."/>
            <person name="Crous P.W."/>
            <person name="Henrissat B."/>
            <person name="Nehls U."/>
            <person name="Egli S."/>
            <person name="Spatafora J.W."/>
            <person name="Grigoriev I.V."/>
            <person name="Martin F.M."/>
        </authorList>
    </citation>
    <scope>NUCLEOTIDE SEQUENCE [LARGE SCALE GENOMIC DNA]</scope>
    <source>
        <strain evidence="2 3">CBS 459.81</strain>
    </source>
</reference>
<dbReference type="EMBL" id="KV744834">
    <property type="protein sequence ID" value="OCK84610.1"/>
    <property type="molecule type" value="Genomic_DNA"/>
</dbReference>
<name>A0A8E2EIH6_9PEZI</name>
<feature type="compositionally biased region" description="Basic residues" evidence="1">
    <location>
        <begin position="16"/>
        <end position="34"/>
    </location>
</feature>
<keyword evidence="3" id="KW-1185">Reference proteome</keyword>
<protein>
    <submittedName>
        <fullName evidence="2">Uncharacterized protein</fullName>
    </submittedName>
</protein>
<feature type="compositionally biased region" description="Basic and acidic residues" evidence="1">
    <location>
        <begin position="62"/>
        <end position="74"/>
    </location>
</feature>
<evidence type="ECO:0000313" key="3">
    <source>
        <dbReference type="Proteomes" id="UP000250266"/>
    </source>
</evidence>
<feature type="region of interest" description="Disordered" evidence="1">
    <location>
        <begin position="139"/>
        <end position="160"/>
    </location>
</feature>
<dbReference type="Proteomes" id="UP000250266">
    <property type="component" value="Unassembled WGS sequence"/>
</dbReference>
<gene>
    <name evidence="2" type="ORF">K432DRAFT_378445</name>
</gene>
<evidence type="ECO:0000313" key="2">
    <source>
        <dbReference type="EMBL" id="OCK84610.1"/>
    </source>
</evidence>
<dbReference type="AlphaFoldDB" id="A0A8E2EIH6"/>
<sequence length="160" mass="18486">MPSSLMRSSQHQLSAPRKKKSSKTVASKKSHRTMYKTFEGGYSSSDGPQHHRQTPVPCGKTEVPHTHQKTKEQQDPVMCEKNFQFSQAITPSTGRIIHQRSHSDVWRPDDRWYDDPFETPLENTMRVVHKASTWFRKLTGGRKSAPPHEKAASRGYREWK</sequence>